<dbReference type="AlphaFoldDB" id="A0A1Q8F9X7"/>
<dbReference type="InterPro" id="IPR013154">
    <property type="entry name" value="ADH-like_N"/>
</dbReference>
<dbReference type="Gene3D" id="3.40.50.720">
    <property type="entry name" value="NAD(P)-binding Rossmann-like Domain"/>
    <property type="match status" value="1"/>
</dbReference>
<protein>
    <submittedName>
        <fullName evidence="4">NAD(P)H-quinone oxidoreductase</fullName>
    </submittedName>
    <submittedName>
        <fullName evidence="5">Zinc-binding dehydrogenase</fullName>
    </submittedName>
</protein>
<dbReference type="PANTHER" id="PTHR48106">
    <property type="entry name" value="QUINONE OXIDOREDUCTASE PIG3-RELATED"/>
    <property type="match status" value="1"/>
</dbReference>
<dbReference type="SUPFAM" id="SSF50129">
    <property type="entry name" value="GroES-like"/>
    <property type="match status" value="1"/>
</dbReference>
<evidence type="ECO:0000313" key="6">
    <source>
        <dbReference type="Proteomes" id="UP000796104"/>
    </source>
</evidence>
<proteinExistence type="predicted"/>
<dbReference type="CDD" id="cd05276">
    <property type="entry name" value="p53_inducible_oxidoreductase"/>
    <property type="match status" value="1"/>
</dbReference>
<dbReference type="Proteomes" id="UP000796104">
    <property type="component" value="Unassembled WGS sequence"/>
</dbReference>
<reference evidence="4" key="3">
    <citation type="submission" date="2022-08" db="EMBL/GenBank/DDBJ databases">
        <title>A global survey of hypervirulent Aeromonas hydrophila identified this emerging pathogen in farmed fish in the lower Mekong River basin.</title>
        <authorList>
            <person name="Xu T."/>
            <person name="Rasmussen-Ivey C.R."/>
            <person name="Moen F.S."/>
            <person name="Fernandez Bravo A."/>
            <person name="Lamy B."/>
            <person name="Beaz-Hidalgo R."/>
            <person name="Khan C.D."/>
            <person name="Castro Escarpulli G."/>
            <person name="Yasin I.S.M."/>
            <person name="Figueras M.J."/>
            <person name="Azzam Sayuti M."/>
            <person name="Karim M.M."/>
            <person name="Alam K.M."/>
            <person name="Le T.T.T."/>
            <person name="Thao N.H.P."/>
            <person name="Addo S."/>
            <person name="Duodu S."/>
            <person name="Ali S."/>
            <person name="Mey S."/>
            <person name="Somony T."/>
            <person name="Liles M.R."/>
        </authorList>
    </citation>
    <scope>NUCLEOTIDE SEQUENCE</scope>
    <source>
        <strain evidence="4">0.14</strain>
    </source>
</reference>
<name>A0A1Q8F9X7_AERVE</name>
<dbReference type="InterPro" id="IPR020843">
    <property type="entry name" value="ER"/>
</dbReference>
<dbReference type="Pfam" id="PF00107">
    <property type="entry name" value="ADH_zinc_N"/>
    <property type="match status" value="1"/>
</dbReference>
<dbReference type="NCBIfam" id="TIGR02824">
    <property type="entry name" value="quinone_pig3"/>
    <property type="match status" value="1"/>
</dbReference>
<dbReference type="OrthoDB" id="9785812at2"/>
<dbReference type="EMBL" id="JANLFC010000029">
    <property type="protein sequence ID" value="MCR4448817.1"/>
    <property type="molecule type" value="Genomic_DNA"/>
</dbReference>
<keyword evidence="1" id="KW-0521">NADP</keyword>
<keyword evidence="2" id="KW-0560">Oxidoreductase</keyword>
<dbReference type="GO" id="GO:0016651">
    <property type="term" value="F:oxidoreductase activity, acting on NAD(P)H"/>
    <property type="evidence" value="ECO:0007669"/>
    <property type="project" value="TreeGrafter"/>
</dbReference>
<dbReference type="Pfam" id="PF08240">
    <property type="entry name" value="ADH_N"/>
    <property type="match status" value="1"/>
</dbReference>
<sequence length="342" mass="36087">MHNAYSIPATMSAVEITQPGGPDVLQLTTRATPAPKPDEVLIRHYATGINGPDVMQRKGLYPPPAGASDIPGLEVAGVVVAKGEQVTHLKIGDKVAALISGGGYAEYSVAHQSNVLPLPPGLSFVEAAALPETFMTVWSNMFERGQFKKGDIILIHGGASGIGTTATMLAKAFGAAKIITTVGSPEQQAASIKLGADVAVLYKEEDFVEAVHAATDGHGADIILDIIGGEYVARNYAAAAINGRIVQIGIIAGAAPNLDLFPMLQKRLTHIGSTLRSRTPQEKAELIAQLQTHVWPFIERGEVKPQVYQTFPLHEAAAAHHLLDSGRHIGKLVLTMAPLSSD</sequence>
<dbReference type="InterPro" id="IPR014189">
    <property type="entry name" value="Quinone_OxRdtase_PIG3"/>
</dbReference>
<dbReference type="PANTHER" id="PTHR48106:SF8">
    <property type="entry name" value="OS02G0805600 PROTEIN"/>
    <property type="match status" value="1"/>
</dbReference>
<dbReference type="InterPro" id="IPR011032">
    <property type="entry name" value="GroES-like_sf"/>
</dbReference>
<dbReference type="SUPFAM" id="SSF51735">
    <property type="entry name" value="NAD(P)-binding Rossmann-fold domains"/>
    <property type="match status" value="1"/>
</dbReference>
<reference evidence="5" key="1">
    <citation type="submission" date="2017-10" db="EMBL/GenBank/DDBJ databases">
        <authorList>
            <person name="Colston S.M."/>
            <person name="Graf J."/>
        </authorList>
    </citation>
    <scope>NUCLEOTIDE SEQUENCE</scope>
    <source>
        <strain evidence="5">BAQ071013-135</strain>
    </source>
</reference>
<dbReference type="Proteomes" id="UP001204061">
    <property type="component" value="Unassembled WGS sequence"/>
</dbReference>
<reference evidence="5" key="2">
    <citation type="journal article" date="2019" name="PLoS ONE">
        <title>Identification and characterization of putative Aeromonas spp. T3SS effectors.</title>
        <authorList>
            <person name="Rangel L.T."/>
            <person name="Marden J."/>
            <person name="Colston S."/>
            <person name="Setubal J.C."/>
            <person name="Graf J."/>
            <person name="Gogarten J.P."/>
        </authorList>
    </citation>
    <scope>NUCLEOTIDE SEQUENCE</scope>
    <source>
        <strain evidence="5">BAQ071013-135</strain>
    </source>
</reference>
<dbReference type="InterPro" id="IPR036291">
    <property type="entry name" value="NAD(P)-bd_dom_sf"/>
</dbReference>
<dbReference type="GO" id="GO:0070402">
    <property type="term" value="F:NADPH binding"/>
    <property type="evidence" value="ECO:0007669"/>
    <property type="project" value="TreeGrafter"/>
</dbReference>
<evidence type="ECO:0000313" key="4">
    <source>
        <dbReference type="EMBL" id="MCR4448817.1"/>
    </source>
</evidence>
<gene>
    <name evidence="5" type="ORF">CF123_02260</name>
    <name evidence="4" type="ORF">NS965_10550</name>
</gene>
<dbReference type="SMART" id="SM00829">
    <property type="entry name" value="PKS_ER"/>
    <property type="match status" value="1"/>
</dbReference>
<evidence type="ECO:0000313" key="5">
    <source>
        <dbReference type="EMBL" id="TND56775.1"/>
    </source>
</evidence>
<dbReference type="InterPro" id="IPR013149">
    <property type="entry name" value="ADH-like_C"/>
</dbReference>
<dbReference type="EMBL" id="PDXJ01000002">
    <property type="protein sequence ID" value="TND56775.1"/>
    <property type="molecule type" value="Genomic_DNA"/>
</dbReference>
<dbReference type="Gene3D" id="3.90.180.10">
    <property type="entry name" value="Medium-chain alcohol dehydrogenases, catalytic domain"/>
    <property type="match status" value="1"/>
</dbReference>
<dbReference type="RefSeq" id="WP_005358734.1">
    <property type="nucleotide sequence ID" value="NZ_CAWMVB010000007.1"/>
</dbReference>
<evidence type="ECO:0000256" key="2">
    <source>
        <dbReference type="ARBA" id="ARBA00023002"/>
    </source>
</evidence>
<evidence type="ECO:0000259" key="3">
    <source>
        <dbReference type="SMART" id="SM00829"/>
    </source>
</evidence>
<organism evidence="5 6">
    <name type="scientific">Aeromonas veronii</name>
    <dbReference type="NCBI Taxonomy" id="654"/>
    <lineage>
        <taxon>Bacteria</taxon>
        <taxon>Pseudomonadati</taxon>
        <taxon>Pseudomonadota</taxon>
        <taxon>Gammaproteobacteria</taxon>
        <taxon>Aeromonadales</taxon>
        <taxon>Aeromonadaceae</taxon>
        <taxon>Aeromonas</taxon>
    </lineage>
</organism>
<comment type="caution">
    <text evidence="5">The sequence shown here is derived from an EMBL/GenBank/DDBJ whole genome shotgun (WGS) entry which is preliminary data.</text>
</comment>
<feature type="domain" description="Enoyl reductase (ER)" evidence="3">
    <location>
        <begin position="20"/>
        <end position="334"/>
    </location>
</feature>
<accession>A0A1Q8F9X7</accession>
<evidence type="ECO:0000256" key="1">
    <source>
        <dbReference type="ARBA" id="ARBA00022857"/>
    </source>
</evidence>